<proteinExistence type="inferred from homology"/>
<evidence type="ECO:0000313" key="3">
    <source>
        <dbReference type="EMBL" id="GGH17652.1"/>
    </source>
</evidence>
<evidence type="ECO:0000256" key="1">
    <source>
        <dbReference type="ARBA" id="ARBA00007435"/>
    </source>
</evidence>
<gene>
    <name evidence="3" type="ORF">GCM10007036_19250</name>
</gene>
<protein>
    <recommendedName>
        <fullName evidence="2">GIY-YIG domain-containing protein</fullName>
    </recommendedName>
</protein>
<dbReference type="RefSeq" id="WP_188517402.1">
    <property type="nucleotide sequence ID" value="NZ_BMES01000001.1"/>
</dbReference>
<organism evidence="3 4">
    <name type="scientific">Alsobacter metallidurans</name>
    <dbReference type="NCBI Taxonomy" id="340221"/>
    <lineage>
        <taxon>Bacteria</taxon>
        <taxon>Pseudomonadati</taxon>
        <taxon>Pseudomonadota</taxon>
        <taxon>Alphaproteobacteria</taxon>
        <taxon>Hyphomicrobiales</taxon>
        <taxon>Alsobacteraceae</taxon>
        <taxon>Alsobacter</taxon>
    </lineage>
</organism>
<evidence type="ECO:0000259" key="2">
    <source>
        <dbReference type="PROSITE" id="PS50164"/>
    </source>
</evidence>
<comment type="caution">
    <text evidence="3">The sequence shown here is derived from an EMBL/GenBank/DDBJ whole genome shotgun (WGS) entry which is preliminary data.</text>
</comment>
<accession>A0A917MHG6</accession>
<dbReference type="PANTHER" id="PTHR34477">
    <property type="entry name" value="UPF0213 PROTEIN YHBQ"/>
    <property type="match status" value="1"/>
</dbReference>
<dbReference type="EMBL" id="BMES01000001">
    <property type="protein sequence ID" value="GGH17652.1"/>
    <property type="molecule type" value="Genomic_DNA"/>
</dbReference>
<dbReference type="Pfam" id="PF01541">
    <property type="entry name" value="GIY-YIG"/>
    <property type="match status" value="1"/>
</dbReference>
<reference evidence="3" key="2">
    <citation type="submission" date="2020-09" db="EMBL/GenBank/DDBJ databases">
        <authorList>
            <person name="Sun Q."/>
            <person name="Zhou Y."/>
        </authorList>
    </citation>
    <scope>NUCLEOTIDE SEQUENCE</scope>
    <source>
        <strain evidence="3">CGMCC 1.12214</strain>
    </source>
</reference>
<dbReference type="AlphaFoldDB" id="A0A917MHG6"/>
<comment type="similarity">
    <text evidence="1">Belongs to the UPF0213 family.</text>
</comment>
<dbReference type="InterPro" id="IPR050190">
    <property type="entry name" value="UPF0213_domain"/>
</dbReference>
<dbReference type="Gene3D" id="3.40.1440.10">
    <property type="entry name" value="GIY-YIG endonuclease"/>
    <property type="match status" value="1"/>
</dbReference>
<keyword evidence="4" id="KW-1185">Reference proteome</keyword>
<feature type="domain" description="GIY-YIG" evidence="2">
    <location>
        <begin position="3"/>
        <end position="80"/>
    </location>
</feature>
<dbReference type="SUPFAM" id="SSF82771">
    <property type="entry name" value="GIY-YIG endonuclease"/>
    <property type="match status" value="1"/>
</dbReference>
<dbReference type="InterPro" id="IPR000305">
    <property type="entry name" value="GIY-YIG_endonuc"/>
</dbReference>
<reference evidence="3" key="1">
    <citation type="journal article" date="2014" name="Int. J. Syst. Evol. Microbiol.">
        <title>Complete genome sequence of Corynebacterium casei LMG S-19264T (=DSM 44701T), isolated from a smear-ripened cheese.</title>
        <authorList>
            <consortium name="US DOE Joint Genome Institute (JGI-PGF)"/>
            <person name="Walter F."/>
            <person name="Albersmeier A."/>
            <person name="Kalinowski J."/>
            <person name="Ruckert C."/>
        </authorList>
    </citation>
    <scope>NUCLEOTIDE SEQUENCE</scope>
    <source>
        <strain evidence="3">CGMCC 1.12214</strain>
    </source>
</reference>
<dbReference type="InterPro" id="IPR035901">
    <property type="entry name" value="GIY-YIG_endonuc_sf"/>
</dbReference>
<dbReference type="PANTHER" id="PTHR34477:SF1">
    <property type="entry name" value="UPF0213 PROTEIN YHBQ"/>
    <property type="match status" value="1"/>
</dbReference>
<evidence type="ECO:0000313" key="4">
    <source>
        <dbReference type="Proteomes" id="UP000603912"/>
    </source>
</evidence>
<dbReference type="PROSITE" id="PS50164">
    <property type="entry name" value="GIY_YIG"/>
    <property type="match status" value="1"/>
</dbReference>
<name>A0A917MHG6_9HYPH</name>
<sequence length="102" mass="11780">MDQGCWLYILRCVDGSFYVGVTRKDVGTRVSEHNLALSGKAYTARRRPVTLAHAVHFERVLDAIAAERQLKGWRREKKEAYIRGEFELLSQLSSRRVRMQAV</sequence>
<dbReference type="Proteomes" id="UP000603912">
    <property type="component" value="Unassembled WGS sequence"/>
</dbReference>